<reference evidence="1" key="1">
    <citation type="journal article" date="2020" name="Stud. Mycol.">
        <title>101 Dothideomycetes genomes: a test case for predicting lifestyles and emergence of pathogens.</title>
        <authorList>
            <person name="Haridas S."/>
            <person name="Albert R."/>
            <person name="Binder M."/>
            <person name="Bloem J."/>
            <person name="Labutti K."/>
            <person name="Salamov A."/>
            <person name="Andreopoulos B."/>
            <person name="Baker S."/>
            <person name="Barry K."/>
            <person name="Bills G."/>
            <person name="Bluhm B."/>
            <person name="Cannon C."/>
            <person name="Castanera R."/>
            <person name="Culley D."/>
            <person name="Daum C."/>
            <person name="Ezra D."/>
            <person name="Gonzalez J."/>
            <person name="Henrissat B."/>
            <person name="Kuo A."/>
            <person name="Liang C."/>
            <person name="Lipzen A."/>
            <person name="Lutzoni F."/>
            <person name="Magnuson J."/>
            <person name="Mondo S."/>
            <person name="Nolan M."/>
            <person name="Ohm R."/>
            <person name="Pangilinan J."/>
            <person name="Park H.-J."/>
            <person name="Ramirez L."/>
            <person name="Alfaro M."/>
            <person name="Sun H."/>
            <person name="Tritt A."/>
            <person name="Yoshinaga Y."/>
            <person name="Zwiers L.-H."/>
            <person name="Turgeon B."/>
            <person name="Goodwin S."/>
            <person name="Spatafora J."/>
            <person name="Crous P."/>
            <person name="Grigoriev I."/>
        </authorList>
    </citation>
    <scope>NUCLEOTIDE SEQUENCE</scope>
    <source>
        <strain evidence="1">ATCC 200398</strain>
    </source>
</reference>
<dbReference type="Proteomes" id="UP000799755">
    <property type="component" value="Unassembled WGS sequence"/>
</dbReference>
<gene>
    <name evidence="1" type="ORF">BDR25DRAFT_232635</name>
</gene>
<evidence type="ECO:0000313" key="1">
    <source>
        <dbReference type="EMBL" id="KAF2468187.1"/>
    </source>
</evidence>
<dbReference type="EMBL" id="MU003517">
    <property type="protein sequence ID" value="KAF2468187.1"/>
    <property type="molecule type" value="Genomic_DNA"/>
</dbReference>
<organism evidence="1 2">
    <name type="scientific">Lindgomyces ingoldianus</name>
    <dbReference type="NCBI Taxonomy" id="673940"/>
    <lineage>
        <taxon>Eukaryota</taxon>
        <taxon>Fungi</taxon>
        <taxon>Dikarya</taxon>
        <taxon>Ascomycota</taxon>
        <taxon>Pezizomycotina</taxon>
        <taxon>Dothideomycetes</taxon>
        <taxon>Pleosporomycetidae</taxon>
        <taxon>Pleosporales</taxon>
        <taxon>Lindgomycetaceae</taxon>
        <taxon>Lindgomyces</taxon>
    </lineage>
</organism>
<comment type="caution">
    <text evidence="1">The sequence shown here is derived from an EMBL/GenBank/DDBJ whole genome shotgun (WGS) entry which is preliminary data.</text>
</comment>
<accession>A0ACB6QQ04</accession>
<evidence type="ECO:0000313" key="2">
    <source>
        <dbReference type="Proteomes" id="UP000799755"/>
    </source>
</evidence>
<sequence>MLRRAPTTITLTAADVEQFEANRQRKLWEKQQAQQQVSSPSATSSQNVKEKKSKNGVNLSANGKSKKDRIMGTGN</sequence>
<proteinExistence type="predicted"/>
<keyword evidence="2" id="KW-1185">Reference proteome</keyword>
<name>A0ACB6QQ04_9PLEO</name>
<protein>
    <submittedName>
        <fullName evidence="1">Uncharacterized protein</fullName>
    </submittedName>
</protein>